<evidence type="ECO:0000313" key="4">
    <source>
        <dbReference type="EMBL" id="NKI45480.1"/>
    </source>
</evidence>
<evidence type="ECO:0000313" key="5">
    <source>
        <dbReference type="Proteomes" id="UP000772196"/>
    </source>
</evidence>
<dbReference type="InterPro" id="IPR050570">
    <property type="entry name" value="Cell_wall_metabolism_enzyme"/>
</dbReference>
<feature type="region of interest" description="Disordered" evidence="2">
    <location>
        <begin position="1"/>
        <end position="37"/>
    </location>
</feature>
<evidence type="ECO:0000259" key="3">
    <source>
        <dbReference type="Pfam" id="PF01551"/>
    </source>
</evidence>
<keyword evidence="5" id="KW-1185">Reference proteome</keyword>
<dbReference type="CDD" id="cd12797">
    <property type="entry name" value="M23_peptidase"/>
    <property type="match status" value="1"/>
</dbReference>
<protein>
    <submittedName>
        <fullName evidence="4">M23 family metallopeptidase</fullName>
    </submittedName>
</protein>
<evidence type="ECO:0000256" key="2">
    <source>
        <dbReference type="SAM" id="MobiDB-lite"/>
    </source>
</evidence>
<feature type="compositionally biased region" description="Low complexity" evidence="2">
    <location>
        <begin position="27"/>
        <end position="37"/>
    </location>
</feature>
<feature type="domain" description="M23ase beta-sheet core" evidence="3">
    <location>
        <begin position="62"/>
        <end position="160"/>
    </location>
</feature>
<dbReference type="Pfam" id="PF01551">
    <property type="entry name" value="Peptidase_M23"/>
    <property type="match status" value="1"/>
</dbReference>
<proteinExistence type="predicted"/>
<dbReference type="InterPro" id="IPR016047">
    <property type="entry name" value="M23ase_b-sheet_dom"/>
</dbReference>
<feature type="compositionally biased region" description="Gly residues" evidence="2">
    <location>
        <begin position="1"/>
        <end position="18"/>
    </location>
</feature>
<accession>A0ABX1HE16</accession>
<dbReference type="PANTHER" id="PTHR21666">
    <property type="entry name" value="PEPTIDASE-RELATED"/>
    <property type="match status" value="1"/>
</dbReference>
<dbReference type="Proteomes" id="UP000772196">
    <property type="component" value="Unassembled WGS sequence"/>
</dbReference>
<reference evidence="4 5" key="1">
    <citation type="submission" date="2020-04" db="EMBL/GenBank/DDBJ databases">
        <title>Phylogenetic Diversity and Antibacterial Activity against Ralstonia solanacearum of Endophytic Actinomycete Isolated from Moss.</title>
        <authorList>
            <person name="Zhuang X."/>
        </authorList>
    </citation>
    <scope>NUCLEOTIDE SEQUENCE [LARGE SCALE GENOMIC DNA]</scope>
    <source>
        <strain evidence="4 5">LD120</strain>
    </source>
</reference>
<keyword evidence="1" id="KW-0732">Signal</keyword>
<comment type="caution">
    <text evidence="4">The sequence shown here is derived from an EMBL/GenBank/DDBJ whole genome shotgun (WGS) entry which is preliminary data.</text>
</comment>
<dbReference type="RefSeq" id="WP_168543797.1">
    <property type="nucleotide sequence ID" value="NZ_JAAWWP010000036.1"/>
</dbReference>
<dbReference type="SUPFAM" id="SSF51261">
    <property type="entry name" value="Duplicated hybrid motif"/>
    <property type="match status" value="1"/>
</dbReference>
<dbReference type="PANTHER" id="PTHR21666:SF289">
    <property type="entry name" value="L-ALA--D-GLU ENDOPEPTIDASE"/>
    <property type="match status" value="1"/>
</dbReference>
<dbReference type="Gene3D" id="2.70.70.10">
    <property type="entry name" value="Glucose Permease (Domain IIA)"/>
    <property type="match status" value="1"/>
</dbReference>
<name>A0ABX1HE16_9ACTN</name>
<organism evidence="4 5">
    <name type="scientific">Streptomyces physcomitrii</name>
    <dbReference type="NCBI Taxonomy" id="2724184"/>
    <lineage>
        <taxon>Bacteria</taxon>
        <taxon>Bacillati</taxon>
        <taxon>Actinomycetota</taxon>
        <taxon>Actinomycetes</taxon>
        <taxon>Kitasatosporales</taxon>
        <taxon>Streptomycetaceae</taxon>
        <taxon>Streptomyces</taxon>
    </lineage>
</organism>
<dbReference type="InterPro" id="IPR011055">
    <property type="entry name" value="Dup_hybrid_motif"/>
</dbReference>
<gene>
    <name evidence="4" type="ORF">HFV08_30485</name>
</gene>
<sequence length="183" mass="18830">MHGGGCRGGPRGGAGAGAGAESEGREGVSPGPVPRVGRVWPIGVRPALLRGWEPPATPYGRGHRGVDLAGAPGVPVRTIAEGTVTFAGQVAGRGVVAVDLKGTGDPPVRTTYEPVTAQVRKGDQVRAGQRLGVLQPPGGHCGGVSCLHWGARIGEEYLDPRSLLPPWLLRRGASRLLPVWGVE</sequence>
<evidence type="ECO:0000256" key="1">
    <source>
        <dbReference type="ARBA" id="ARBA00022729"/>
    </source>
</evidence>
<dbReference type="EMBL" id="JAAWWP010000036">
    <property type="protein sequence ID" value="NKI45480.1"/>
    <property type="molecule type" value="Genomic_DNA"/>
</dbReference>